<dbReference type="RefSeq" id="WP_319857926.1">
    <property type="nucleotide sequence ID" value="NZ_JAXABG010000028.1"/>
</dbReference>
<dbReference type="EMBL" id="JAXABG010000028">
    <property type="protein sequence ID" value="MDX7085621.1"/>
    <property type="molecule type" value="Genomic_DNA"/>
</dbReference>
<gene>
    <name evidence="1" type="ORF">SJ435_24885</name>
</gene>
<evidence type="ECO:0000313" key="1">
    <source>
        <dbReference type="EMBL" id="MDX7085621.1"/>
    </source>
</evidence>
<evidence type="ECO:0000313" key="2">
    <source>
        <dbReference type="Proteomes" id="UP001275057"/>
    </source>
</evidence>
<organism evidence="1 2">
    <name type="scientific">Serratia marcescens</name>
    <dbReference type="NCBI Taxonomy" id="615"/>
    <lineage>
        <taxon>Bacteria</taxon>
        <taxon>Pseudomonadati</taxon>
        <taxon>Pseudomonadota</taxon>
        <taxon>Gammaproteobacteria</taxon>
        <taxon>Enterobacterales</taxon>
        <taxon>Yersiniaceae</taxon>
        <taxon>Serratia</taxon>
    </lineage>
</organism>
<proteinExistence type="predicted"/>
<evidence type="ECO:0008006" key="3">
    <source>
        <dbReference type="Google" id="ProtNLM"/>
    </source>
</evidence>
<comment type="caution">
    <text evidence="1">The sequence shown here is derived from an EMBL/GenBank/DDBJ whole genome shotgun (WGS) entry which is preliminary data.</text>
</comment>
<dbReference type="Proteomes" id="UP001275057">
    <property type="component" value="Unassembled WGS sequence"/>
</dbReference>
<accession>A0ABD5IPL7</accession>
<sequence>MKQSLVKIRVHTPFTFTHLNYEVEKFAVGVHSVAPEVAENWFIQEYAEILDDGQPDNAGAPAEVLAQIADLQKQLAEEKSKVADLTTERDERDQLIAEHVATIGKCDDTIADLQKQLAAALTEGAKGGKK</sequence>
<reference evidence="1 2" key="1">
    <citation type="submission" date="2023-11" db="EMBL/GenBank/DDBJ databases">
        <title>Detection of rare carbapenemases in Enterobacterales - comparison of two colorimetric and two CIM-based carbapenemase assays.</title>
        <authorList>
            <person name="Schaffarczyk L."/>
            <person name="Noster J."/>
            <person name="Stelzer Y."/>
            <person name="Sattler J."/>
            <person name="Gatermann S."/>
            <person name="Hamprecht A."/>
        </authorList>
    </citation>
    <scope>NUCLEOTIDE SEQUENCE [LARGE SCALE GENOMIC DNA]</scope>
    <source>
        <strain evidence="1 2">CIM-Carb-136</strain>
    </source>
</reference>
<name>A0ABD5IPL7_SERMA</name>
<dbReference type="AlphaFoldDB" id="A0ABD5IPL7"/>
<protein>
    <recommendedName>
        <fullName evidence="3">Bacteriophage protein</fullName>
    </recommendedName>
</protein>